<evidence type="ECO:0000313" key="2">
    <source>
        <dbReference type="Proteomes" id="UP000087171"/>
    </source>
</evidence>
<dbReference type="InterPro" id="IPR001715">
    <property type="entry name" value="CH_dom"/>
</dbReference>
<name>A0A1S2Z5M5_CICAR</name>
<evidence type="ECO:0000313" key="3">
    <source>
        <dbReference type="RefSeq" id="XP_004515494.1"/>
    </source>
</evidence>
<keyword evidence="2" id="KW-1185">Reference proteome</keyword>
<accession>A0A1S2Z5M5</accession>
<dbReference type="STRING" id="3827.A0A1S2Z5M5"/>
<dbReference type="eggNOG" id="KOG0239">
    <property type="taxonomic scope" value="Eukaryota"/>
</dbReference>
<dbReference type="Gene3D" id="1.10.418.10">
    <property type="entry name" value="Calponin-like domain"/>
    <property type="match status" value="1"/>
</dbReference>
<dbReference type="KEGG" id="cam:101497509"/>
<feature type="domain" description="Calponin-homology (CH)" evidence="1">
    <location>
        <begin position="1"/>
        <end position="105"/>
    </location>
</feature>
<dbReference type="RefSeq" id="XP_004515494.1">
    <property type="nucleotide sequence ID" value="XM_004515437.3"/>
</dbReference>
<dbReference type="SUPFAM" id="SSF47576">
    <property type="entry name" value="Calponin-homology domain, CH-domain"/>
    <property type="match status" value="1"/>
</dbReference>
<evidence type="ECO:0000259" key="1">
    <source>
        <dbReference type="PROSITE" id="PS50021"/>
    </source>
</evidence>
<gene>
    <name evidence="3" type="primary">LOC101497509</name>
</gene>
<sequence length="105" mass="12131">MVGVVAAKHLPVETYKEEFRLCLRSGIILCNVLNKVQLGDVFNVGESLSAFQYFENVRNFLVAVQEIRIPTFEEFDMEQAVRKIDAHKEGNDKLEKRVEELMWGL</sequence>
<reference evidence="3" key="1">
    <citation type="submission" date="2025-08" db="UniProtKB">
        <authorList>
            <consortium name="RefSeq"/>
        </authorList>
    </citation>
    <scope>IDENTIFICATION</scope>
    <source>
        <tissue evidence="3">Etiolated seedlings</tissue>
    </source>
</reference>
<dbReference type="PaxDb" id="3827-XP_004515494.1"/>
<dbReference type="OrthoDB" id="3176171at2759"/>
<organism evidence="2 3">
    <name type="scientific">Cicer arietinum</name>
    <name type="common">Chickpea</name>
    <name type="synonym">Garbanzo</name>
    <dbReference type="NCBI Taxonomy" id="3827"/>
    <lineage>
        <taxon>Eukaryota</taxon>
        <taxon>Viridiplantae</taxon>
        <taxon>Streptophyta</taxon>
        <taxon>Embryophyta</taxon>
        <taxon>Tracheophyta</taxon>
        <taxon>Spermatophyta</taxon>
        <taxon>Magnoliopsida</taxon>
        <taxon>eudicotyledons</taxon>
        <taxon>Gunneridae</taxon>
        <taxon>Pentapetalae</taxon>
        <taxon>rosids</taxon>
        <taxon>fabids</taxon>
        <taxon>Fabales</taxon>
        <taxon>Fabaceae</taxon>
        <taxon>Papilionoideae</taxon>
        <taxon>50 kb inversion clade</taxon>
        <taxon>NPAAA clade</taxon>
        <taxon>Hologalegina</taxon>
        <taxon>IRL clade</taxon>
        <taxon>Cicereae</taxon>
        <taxon>Cicer</taxon>
    </lineage>
</organism>
<dbReference type="InterPro" id="IPR036872">
    <property type="entry name" value="CH_dom_sf"/>
</dbReference>
<dbReference type="PROSITE" id="PS50021">
    <property type="entry name" value="CH"/>
    <property type="match status" value="1"/>
</dbReference>
<dbReference type="Proteomes" id="UP000087171">
    <property type="component" value="Unplaced"/>
</dbReference>
<dbReference type="GeneID" id="101497509"/>
<proteinExistence type="predicted"/>
<protein>
    <submittedName>
        <fullName evidence="3">Kinesin-like protein KIN-14I</fullName>
    </submittedName>
</protein>
<dbReference type="Pfam" id="PF00307">
    <property type="entry name" value="CH"/>
    <property type="match status" value="1"/>
</dbReference>
<dbReference type="AlphaFoldDB" id="A0A1S2Z5M5"/>